<name>A0A126T1J6_9GAMM</name>
<dbReference type="KEGG" id="mdn:JT25_005520"/>
<evidence type="ECO:0000313" key="2">
    <source>
        <dbReference type="Proteomes" id="UP000030512"/>
    </source>
</evidence>
<keyword evidence="2" id="KW-1185">Reference proteome</keyword>
<proteinExistence type="predicted"/>
<dbReference type="STRING" id="1538553.JT25_005520"/>
<sequence length="105" mass="12005">MSEFNNRIIAQRNALTIVNGSGLFFEPLLSLTEKAIDRWSRNNRIDSRDLLVVLLKSMSGTLFFLANKSQEQVTEDYKALSEKVDNQTSELRLEVANKALQRTSR</sequence>
<gene>
    <name evidence="1" type="ORF">JT25_005520</name>
</gene>
<evidence type="ECO:0000313" key="1">
    <source>
        <dbReference type="EMBL" id="AMK75953.1"/>
    </source>
</evidence>
<accession>A0A126T1J6</accession>
<dbReference type="AlphaFoldDB" id="A0A126T1J6"/>
<dbReference type="OrthoDB" id="8481409at2"/>
<dbReference type="Proteomes" id="UP000030512">
    <property type="component" value="Chromosome"/>
</dbReference>
<protein>
    <submittedName>
        <fullName evidence="1">Uncharacterized protein</fullName>
    </submittedName>
</protein>
<organism evidence="1 2">
    <name type="scientific">Methylomonas denitrificans</name>
    <dbReference type="NCBI Taxonomy" id="1538553"/>
    <lineage>
        <taxon>Bacteria</taxon>
        <taxon>Pseudomonadati</taxon>
        <taxon>Pseudomonadota</taxon>
        <taxon>Gammaproteobacteria</taxon>
        <taxon>Methylococcales</taxon>
        <taxon>Methylococcaceae</taxon>
        <taxon>Methylomonas</taxon>
    </lineage>
</organism>
<dbReference type="RefSeq" id="WP_036275047.1">
    <property type="nucleotide sequence ID" value="NZ_CP014476.1"/>
</dbReference>
<reference evidence="1 2" key="1">
    <citation type="journal article" date="2015" name="Environ. Microbiol.">
        <title>Methane oxidation coupled to nitrate reduction under hypoxia by the Gammaproteobacterium Methylomonas denitrificans, sp. nov. type strain FJG1.</title>
        <authorList>
            <person name="Kits K.D."/>
            <person name="Klotz M.G."/>
            <person name="Stein L.Y."/>
        </authorList>
    </citation>
    <scope>NUCLEOTIDE SEQUENCE [LARGE SCALE GENOMIC DNA]</scope>
    <source>
        <strain evidence="1 2">FJG1</strain>
    </source>
</reference>
<dbReference type="EMBL" id="CP014476">
    <property type="protein sequence ID" value="AMK75953.1"/>
    <property type="molecule type" value="Genomic_DNA"/>
</dbReference>